<organism evidence="8 9">
    <name type="scientific">Rosistilla ulvae</name>
    <dbReference type="NCBI Taxonomy" id="1930277"/>
    <lineage>
        <taxon>Bacteria</taxon>
        <taxon>Pseudomonadati</taxon>
        <taxon>Planctomycetota</taxon>
        <taxon>Planctomycetia</taxon>
        <taxon>Pirellulales</taxon>
        <taxon>Pirellulaceae</taxon>
        <taxon>Rosistilla</taxon>
    </lineage>
</organism>
<dbReference type="Proteomes" id="UP000319557">
    <property type="component" value="Chromosome"/>
</dbReference>
<comment type="function">
    <text evidence="5">Attaches a formyl group to the free amino group of methionyl-tRNA(fMet). The formyl group appears to play a dual role in the initiator identity of N-formylmethionyl-tRNA by promoting its recognition by IF2 and preventing the misappropriation of this tRNA by the elongation apparatus.</text>
</comment>
<dbReference type="Pfam" id="PF02911">
    <property type="entry name" value="Formyl_trans_C"/>
    <property type="match status" value="1"/>
</dbReference>
<dbReference type="InterPro" id="IPR005793">
    <property type="entry name" value="Formyl_trans_C"/>
</dbReference>
<dbReference type="Gene3D" id="3.40.50.12230">
    <property type="match status" value="1"/>
</dbReference>
<accession>A0A517M1R6</accession>
<dbReference type="KEGG" id="ruv:EC9_30120"/>
<feature type="domain" description="Formyl transferase C-terminal" evidence="7">
    <location>
        <begin position="211"/>
        <end position="314"/>
    </location>
</feature>
<proteinExistence type="inferred from homology"/>
<dbReference type="InterPro" id="IPR041711">
    <property type="entry name" value="Met-tRNA-FMT_N"/>
</dbReference>
<dbReference type="SUPFAM" id="SSF50486">
    <property type="entry name" value="FMT C-terminal domain-like"/>
    <property type="match status" value="1"/>
</dbReference>
<keyword evidence="9" id="KW-1185">Reference proteome</keyword>
<evidence type="ECO:0000259" key="7">
    <source>
        <dbReference type="Pfam" id="PF02911"/>
    </source>
</evidence>
<dbReference type="EMBL" id="CP036261">
    <property type="protein sequence ID" value="QDS88817.1"/>
    <property type="molecule type" value="Genomic_DNA"/>
</dbReference>
<dbReference type="InterPro" id="IPR002376">
    <property type="entry name" value="Formyl_transf_N"/>
</dbReference>
<dbReference type="InterPro" id="IPR036477">
    <property type="entry name" value="Formyl_transf_N_sf"/>
</dbReference>
<dbReference type="PANTHER" id="PTHR11138:SF5">
    <property type="entry name" value="METHIONYL-TRNA FORMYLTRANSFERASE, MITOCHONDRIAL"/>
    <property type="match status" value="1"/>
</dbReference>
<protein>
    <recommendedName>
        <fullName evidence="2 5">Methionyl-tRNA formyltransferase</fullName>
        <ecNumber evidence="2 5">2.1.2.9</ecNumber>
    </recommendedName>
</protein>
<comment type="catalytic activity">
    <reaction evidence="5">
        <text>L-methionyl-tRNA(fMet) + (6R)-10-formyltetrahydrofolate = N-formyl-L-methionyl-tRNA(fMet) + (6S)-5,6,7,8-tetrahydrofolate + H(+)</text>
        <dbReference type="Rhea" id="RHEA:24380"/>
        <dbReference type="Rhea" id="RHEA-COMP:9952"/>
        <dbReference type="Rhea" id="RHEA-COMP:9953"/>
        <dbReference type="ChEBI" id="CHEBI:15378"/>
        <dbReference type="ChEBI" id="CHEBI:57453"/>
        <dbReference type="ChEBI" id="CHEBI:78530"/>
        <dbReference type="ChEBI" id="CHEBI:78844"/>
        <dbReference type="ChEBI" id="CHEBI:195366"/>
        <dbReference type="EC" id="2.1.2.9"/>
    </reaction>
</comment>
<dbReference type="OrthoDB" id="9802815at2"/>
<dbReference type="PANTHER" id="PTHR11138">
    <property type="entry name" value="METHIONYL-TRNA FORMYLTRANSFERASE"/>
    <property type="match status" value="1"/>
</dbReference>
<comment type="similarity">
    <text evidence="1 5">Belongs to the Fmt family.</text>
</comment>
<dbReference type="InterPro" id="IPR044135">
    <property type="entry name" value="Met-tRNA-FMT_C"/>
</dbReference>
<dbReference type="InterPro" id="IPR011034">
    <property type="entry name" value="Formyl_transferase-like_C_sf"/>
</dbReference>
<dbReference type="CDD" id="cd08704">
    <property type="entry name" value="Met_tRNA_FMT_C"/>
    <property type="match status" value="1"/>
</dbReference>
<reference evidence="8 9" key="1">
    <citation type="submission" date="2019-02" db="EMBL/GenBank/DDBJ databases">
        <title>Deep-cultivation of Planctomycetes and their phenomic and genomic characterization uncovers novel biology.</title>
        <authorList>
            <person name="Wiegand S."/>
            <person name="Jogler M."/>
            <person name="Boedeker C."/>
            <person name="Pinto D."/>
            <person name="Vollmers J."/>
            <person name="Rivas-Marin E."/>
            <person name="Kohn T."/>
            <person name="Peeters S.H."/>
            <person name="Heuer A."/>
            <person name="Rast P."/>
            <person name="Oberbeckmann S."/>
            <person name="Bunk B."/>
            <person name="Jeske O."/>
            <person name="Meyerdierks A."/>
            <person name="Storesund J.E."/>
            <person name="Kallscheuer N."/>
            <person name="Luecker S."/>
            <person name="Lage O.M."/>
            <person name="Pohl T."/>
            <person name="Merkel B.J."/>
            <person name="Hornburger P."/>
            <person name="Mueller R.-W."/>
            <person name="Bruemmer F."/>
            <person name="Labrenz M."/>
            <person name="Spormann A.M."/>
            <person name="Op den Camp H."/>
            <person name="Overmann J."/>
            <person name="Amann R."/>
            <person name="Jetten M.S.M."/>
            <person name="Mascher T."/>
            <person name="Medema M.H."/>
            <person name="Devos D.P."/>
            <person name="Kaster A.-K."/>
            <person name="Ovreas L."/>
            <person name="Rohde M."/>
            <person name="Galperin M.Y."/>
            <person name="Jogler C."/>
        </authorList>
    </citation>
    <scope>NUCLEOTIDE SEQUENCE [LARGE SCALE GENOMIC DNA]</scope>
    <source>
        <strain evidence="8 9">EC9</strain>
    </source>
</reference>
<dbReference type="SUPFAM" id="SSF53328">
    <property type="entry name" value="Formyltransferase"/>
    <property type="match status" value="1"/>
</dbReference>
<name>A0A517M1R6_9BACT</name>
<dbReference type="EC" id="2.1.2.9" evidence="2 5"/>
<evidence type="ECO:0000256" key="3">
    <source>
        <dbReference type="ARBA" id="ARBA00022679"/>
    </source>
</evidence>
<evidence type="ECO:0000313" key="9">
    <source>
        <dbReference type="Proteomes" id="UP000319557"/>
    </source>
</evidence>
<feature type="binding site" evidence="5">
    <location>
        <begin position="114"/>
        <end position="117"/>
    </location>
    <ligand>
        <name>(6S)-5,6,7,8-tetrahydrofolate</name>
        <dbReference type="ChEBI" id="CHEBI:57453"/>
    </ligand>
</feature>
<evidence type="ECO:0000313" key="8">
    <source>
        <dbReference type="EMBL" id="QDS88817.1"/>
    </source>
</evidence>
<dbReference type="InterPro" id="IPR005794">
    <property type="entry name" value="Fmt"/>
</dbReference>
<dbReference type="Pfam" id="PF00551">
    <property type="entry name" value="Formyl_trans_N"/>
    <property type="match status" value="1"/>
</dbReference>
<feature type="domain" description="Formyl transferase N-terminal" evidence="6">
    <location>
        <begin position="10"/>
        <end position="180"/>
    </location>
</feature>
<dbReference type="CDD" id="cd08646">
    <property type="entry name" value="FMT_core_Met-tRNA-FMT_N"/>
    <property type="match status" value="1"/>
</dbReference>
<evidence type="ECO:0000256" key="2">
    <source>
        <dbReference type="ARBA" id="ARBA00012261"/>
    </source>
</evidence>
<dbReference type="GO" id="GO:0004479">
    <property type="term" value="F:methionyl-tRNA formyltransferase activity"/>
    <property type="evidence" value="ECO:0007669"/>
    <property type="project" value="UniProtKB-UniRule"/>
</dbReference>
<dbReference type="RefSeq" id="WP_145346291.1">
    <property type="nucleotide sequence ID" value="NZ_CP036261.1"/>
</dbReference>
<dbReference type="AlphaFoldDB" id="A0A517M1R6"/>
<evidence type="ECO:0000256" key="1">
    <source>
        <dbReference type="ARBA" id="ARBA00010699"/>
    </source>
</evidence>
<keyword evidence="4 5" id="KW-0648">Protein biosynthesis</keyword>
<sequence length="322" mass="34465">MPDRPLTMVLMGTGPFAVPAFEAIRQSGDSIAMVVTRPEIISKSRKPAPPSPVRQWAAANDLSVYDPPNINDDDAIERLQAQQADLFVVCDYGQILSSAALEAAPLGGINLHGSLLPAYRGAAPVQWALWNGDPETGVSVIHMTPRLDGGPVIASATTPIQVTETAGELEHRLSELGVASTLDAIETLRTWDGQSPIGAAQAKALVSKAPRLSKADGRIDWTKTVREIDFHVRAMQPWPEAFTLAETGAKQPLRLVIREIAATETARPEDAAPGQVIVDARRLLIAAADGCVEILRLVPAGKREMTADEFMRGNQLPAGTIL</sequence>
<dbReference type="NCBIfam" id="TIGR00460">
    <property type="entry name" value="fmt"/>
    <property type="match status" value="1"/>
</dbReference>
<evidence type="ECO:0000256" key="5">
    <source>
        <dbReference type="HAMAP-Rule" id="MF_00182"/>
    </source>
</evidence>
<evidence type="ECO:0000256" key="4">
    <source>
        <dbReference type="ARBA" id="ARBA00022917"/>
    </source>
</evidence>
<dbReference type="HAMAP" id="MF_00182">
    <property type="entry name" value="Formyl_trans"/>
    <property type="match status" value="1"/>
</dbReference>
<dbReference type="GO" id="GO:0005829">
    <property type="term" value="C:cytosol"/>
    <property type="evidence" value="ECO:0007669"/>
    <property type="project" value="TreeGrafter"/>
</dbReference>
<evidence type="ECO:0000259" key="6">
    <source>
        <dbReference type="Pfam" id="PF00551"/>
    </source>
</evidence>
<keyword evidence="3 5" id="KW-0808">Transferase</keyword>
<gene>
    <name evidence="5 8" type="primary">fmt</name>
    <name evidence="8" type="ORF">EC9_30120</name>
</gene>